<feature type="transmembrane region" description="Helical" evidence="1">
    <location>
        <begin position="20"/>
        <end position="40"/>
    </location>
</feature>
<accession>A0ABT2ZJI4</accession>
<gene>
    <name evidence="2" type="ORF">OEZ71_03175</name>
</gene>
<keyword evidence="3" id="KW-1185">Reference proteome</keyword>
<name>A0ABT2ZJI4_9RHOB</name>
<keyword evidence="1" id="KW-1133">Transmembrane helix</keyword>
<evidence type="ECO:0008006" key="4">
    <source>
        <dbReference type="Google" id="ProtNLM"/>
    </source>
</evidence>
<dbReference type="RefSeq" id="WP_263738472.1">
    <property type="nucleotide sequence ID" value="NZ_JAOWKZ010000001.1"/>
</dbReference>
<proteinExistence type="predicted"/>
<dbReference type="EMBL" id="JAOWKZ010000001">
    <property type="protein sequence ID" value="MCV2871292.1"/>
    <property type="molecule type" value="Genomic_DNA"/>
</dbReference>
<organism evidence="2 3">
    <name type="scientific">Albidovulum litorale</name>
    <dbReference type="NCBI Taxonomy" id="2984134"/>
    <lineage>
        <taxon>Bacteria</taxon>
        <taxon>Pseudomonadati</taxon>
        <taxon>Pseudomonadota</taxon>
        <taxon>Alphaproteobacteria</taxon>
        <taxon>Rhodobacterales</taxon>
        <taxon>Paracoccaceae</taxon>
        <taxon>Albidovulum</taxon>
    </lineage>
</organism>
<protein>
    <recommendedName>
        <fullName evidence="4">DUF1127 domain-containing protein</fullName>
    </recommendedName>
</protein>
<evidence type="ECO:0000256" key="1">
    <source>
        <dbReference type="SAM" id="Phobius"/>
    </source>
</evidence>
<comment type="caution">
    <text evidence="2">The sequence shown here is derived from an EMBL/GenBank/DDBJ whole genome shotgun (WGS) entry which is preliminary data.</text>
</comment>
<dbReference type="Proteomes" id="UP001652564">
    <property type="component" value="Unassembled WGS sequence"/>
</dbReference>
<evidence type="ECO:0000313" key="3">
    <source>
        <dbReference type="Proteomes" id="UP001652564"/>
    </source>
</evidence>
<keyword evidence="1" id="KW-0812">Transmembrane</keyword>
<keyword evidence="1" id="KW-0472">Membrane</keyword>
<evidence type="ECO:0000313" key="2">
    <source>
        <dbReference type="EMBL" id="MCV2871292.1"/>
    </source>
</evidence>
<sequence length="75" mass="8892">MNAHFIPVRPEDRPHVRAVAVLVHRYGVYAVILAAVNLAFRRHRYRRRYDADLSDHVRRDVGLEPPSRGRSYWEL</sequence>
<reference evidence="2 3" key="1">
    <citation type="submission" date="2022-10" db="EMBL/GenBank/DDBJ databases">
        <title>Defluviimonas sp. nov., isolated from ocean surface sediments.</title>
        <authorList>
            <person name="He W."/>
            <person name="Wang L."/>
            <person name="Zhang D.-F."/>
        </authorList>
    </citation>
    <scope>NUCLEOTIDE SEQUENCE [LARGE SCALE GENOMIC DNA]</scope>
    <source>
        <strain evidence="2 3">WL0050</strain>
    </source>
</reference>